<evidence type="ECO:0000313" key="2">
    <source>
        <dbReference type="Proteomes" id="UP000032266"/>
    </source>
</evidence>
<protein>
    <submittedName>
        <fullName evidence="1">Uncharacterized protein</fullName>
    </submittedName>
</protein>
<name>A0A0C5W0Y0_9GAMM</name>
<dbReference type="HOGENOM" id="CLU_3168668_0_0_6"/>
<dbReference type="STRING" id="1445510.YC6258_04305"/>
<gene>
    <name evidence="1" type="ORF">YC6258_04305</name>
</gene>
<organism evidence="1 2">
    <name type="scientific">Gynuella sunshinyii YC6258</name>
    <dbReference type="NCBI Taxonomy" id="1445510"/>
    <lineage>
        <taxon>Bacteria</taxon>
        <taxon>Pseudomonadati</taxon>
        <taxon>Pseudomonadota</taxon>
        <taxon>Gammaproteobacteria</taxon>
        <taxon>Oceanospirillales</taxon>
        <taxon>Saccharospirillaceae</taxon>
        <taxon>Gynuella</taxon>
    </lineage>
</organism>
<dbReference type="AlphaFoldDB" id="A0A0C5W0Y0"/>
<dbReference type="Proteomes" id="UP000032266">
    <property type="component" value="Chromosome"/>
</dbReference>
<dbReference type="KEGG" id="gsn:YC6258_04305"/>
<evidence type="ECO:0000313" key="1">
    <source>
        <dbReference type="EMBL" id="AJQ96339.1"/>
    </source>
</evidence>
<dbReference type="EMBL" id="CP007142">
    <property type="protein sequence ID" value="AJQ96339.1"/>
    <property type="molecule type" value="Genomic_DNA"/>
</dbReference>
<reference evidence="1 2" key="1">
    <citation type="submission" date="2014-01" db="EMBL/GenBank/DDBJ databases">
        <title>Full genme sequencing of cellulolytic bacterium Gynuella sunshinyii YC6258T gen. nov., sp. nov.</title>
        <authorList>
            <person name="Khan H."/>
            <person name="Chung E.J."/>
            <person name="Chung Y.R."/>
        </authorList>
    </citation>
    <scope>NUCLEOTIDE SEQUENCE [LARGE SCALE GENOMIC DNA]</scope>
    <source>
        <strain evidence="1 2">YC6258</strain>
    </source>
</reference>
<accession>A0A0C5W0Y0</accession>
<keyword evidence="2" id="KW-1185">Reference proteome</keyword>
<sequence length="47" mass="5509">MTDHKCGRSKYIRCQDHSGWFHVSPDVRTDSQLQEFFMVTINSGYSL</sequence>
<proteinExistence type="predicted"/>